<dbReference type="InterPro" id="IPR011050">
    <property type="entry name" value="Pectin_lyase_fold/virulence"/>
</dbReference>
<dbReference type="InterPro" id="IPR026444">
    <property type="entry name" value="Secre_tail"/>
</dbReference>
<dbReference type="Gene3D" id="2.60.40.4070">
    <property type="match status" value="1"/>
</dbReference>
<evidence type="ECO:0000259" key="1">
    <source>
        <dbReference type="Pfam" id="PF18962"/>
    </source>
</evidence>
<dbReference type="Gene3D" id="2.160.20.10">
    <property type="entry name" value="Single-stranded right-handed beta-helix, Pectin lyase-like"/>
    <property type="match status" value="1"/>
</dbReference>
<accession>A0A7V4UBN9</accession>
<gene>
    <name evidence="2" type="ORF">ENK44_00280</name>
</gene>
<sequence>MQIILTPIFIIFLLVSLRAETYSVGPSQDYNDLGAVPWLTLVPGDTVLIHWRDEPYASKIFVRVSGTAENPIVIKGLPNDKGELPVITGQNATTNAQFAGYFSSEWTEDLGLFLIHRNNNVPPYDDESYKPKHLIFEYLELTGVKPENTFTDQFGNTRNYNSFSSAIHALESDNLTIRHCRIHDNAQGIFTNSNGNTEGYISRNTLIEYNEIWGNGNTDEDGREHNIYIQSAGTIIQYNKFGSLRSGSQGANIKDRSSGTIIRYNWIEGAARILDLVETEDAWEIIMFEPDYHDVYVYGNVIINDMTKSPFATNMIHFGFDNSPVEAKRGTLFFYNNTVYIKGDKDIYWYVRLFDVTSDNDPDTEEGTVAMYNNIIHKEGTTNLELMRDSGTLNFYGNNWIREGYAELGYRATAQINYPTPPIVGTDPGFKDVSNEDFTLLESSVCIDTAGTLPDSVESRYPVEYEYVKHTSRKNRLLSGSRYDLGAFEYANQTGIEFDKELLITDYRLLQNYPNPFNPITAISYRLSAVSDVKLTVYNVLGQKIRTLVNEKQSAGKYRVSFDASGLAGGVYFYRLQAGDFTATRKMILMQ</sequence>
<proteinExistence type="predicted"/>
<evidence type="ECO:0000313" key="2">
    <source>
        <dbReference type="EMBL" id="HGY54112.1"/>
    </source>
</evidence>
<dbReference type="SUPFAM" id="SSF51126">
    <property type="entry name" value="Pectin lyase-like"/>
    <property type="match status" value="1"/>
</dbReference>
<reference evidence="2" key="1">
    <citation type="journal article" date="2020" name="mSystems">
        <title>Genome- and Community-Level Interaction Insights into Carbon Utilization and Element Cycling Functions of Hydrothermarchaeota in Hydrothermal Sediment.</title>
        <authorList>
            <person name="Zhou Z."/>
            <person name="Liu Y."/>
            <person name="Xu W."/>
            <person name="Pan J."/>
            <person name="Luo Z.H."/>
            <person name="Li M."/>
        </authorList>
    </citation>
    <scope>NUCLEOTIDE SEQUENCE [LARGE SCALE GENOMIC DNA]</scope>
    <source>
        <strain evidence="2">HyVt-577</strain>
    </source>
</reference>
<dbReference type="Pfam" id="PF18962">
    <property type="entry name" value="Por_Secre_tail"/>
    <property type="match status" value="1"/>
</dbReference>
<dbReference type="AlphaFoldDB" id="A0A7V4UBN9"/>
<protein>
    <submittedName>
        <fullName evidence="2">T9SS type A sorting domain-containing protein</fullName>
    </submittedName>
</protein>
<dbReference type="InterPro" id="IPR006626">
    <property type="entry name" value="PbH1"/>
</dbReference>
<dbReference type="InterPro" id="IPR012334">
    <property type="entry name" value="Pectin_lyas_fold"/>
</dbReference>
<feature type="domain" description="Secretion system C-terminal sorting" evidence="1">
    <location>
        <begin position="513"/>
        <end position="588"/>
    </location>
</feature>
<dbReference type="NCBIfam" id="TIGR04183">
    <property type="entry name" value="Por_Secre_tail"/>
    <property type="match status" value="1"/>
</dbReference>
<comment type="caution">
    <text evidence="2">The sequence shown here is derived from an EMBL/GenBank/DDBJ whole genome shotgun (WGS) entry which is preliminary data.</text>
</comment>
<name>A0A7V4UBN9_CALAY</name>
<dbReference type="EMBL" id="DRQG01000003">
    <property type="protein sequence ID" value="HGY54112.1"/>
    <property type="molecule type" value="Genomic_DNA"/>
</dbReference>
<dbReference type="SMART" id="SM00710">
    <property type="entry name" value="PbH1"/>
    <property type="match status" value="2"/>
</dbReference>
<dbReference type="Proteomes" id="UP000885779">
    <property type="component" value="Unassembled WGS sequence"/>
</dbReference>
<organism evidence="2">
    <name type="scientific">Caldithrix abyssi</name>
    <dbReference type="NCBI Taxonomy" id="187145"/>
    <lineage>
        <taxon>Bacteria</taxon>
        <taxon>Pseudomonadati</taxon>
        <taxon>Calditrichota</taxon>
        <taxon>Calditrichia</taxon>
        <taxon>Calditrichales</taxon>
        <taxon>Calditrichaceae</taxon>
        <taxon>Caldithrix</taxon>
    </lineage>
</organism>